<name>A0A5Q0GQZ4_SACSY</name>
<dbReference type="Pfam" id="PF10969">
    <property type="entry name" value="DUF2771"/>
    <property type="match status" value="1"/>
</dbReference>
<dbReference type="KEGG" id="ssyi:EKG83_02525"/>
<organism evidence="2 3">
    <name type="scientific">Saccharothrix syringae</name>
    <name type="common">Nocardiopsis syringae</name>
    <dbReference type="NCBI Taxonomy" id="103733"/>
    <lineage>
        <taxon>Bacteria</taxon>
        <taxon>Bacillati</taxon>
        <taxon>Actinomycetota</taxon>
        <taxon>Actinomycetes</taxon>
        <taxon>Pseudonocardiales</taxon>
        <taxon>Pseudonocardiaceae</taxon>
        <taxon>Saccharothrix</taxon>
    </lineage>
</organism>
<accession>A0A5Q0GQZ4</accession>
<sequence>MRRVPLLPVLLLAATACAAPTPPEVTFYADGEAVAVAPLDDCDIDAENCRRDPAAEGRLRVRPGLPVQISVPGEVADTAWGVNFRYRDAAGVEQEPGRSAVFTVSAPKHAYTLTLPNPGDRLIGVEVQQLSRRIQTSTTGAFDFVARRVWVLTVEG</sequence>
<gene>
    <name evidence="2" type="ORF">EKG83_02525</name>
</gene>
<dbReference type="OrthoDB" id="4772953at2"/>
<keyword evidence="1" id="KW-0732">Signal</keyword>
<evidence type="ECO:0000256" key="1">
    <source>
        <dbReference type="SAM" id="SignalP"/>
    </source>
</evidence>
<feature type="chain" id="PRO_5039124698" evidence="1">
    <location>
        <begin position="19"/>
        <end position="156"/>
    </location>
</feature>
<proteinExistence type="predicted"/>
<evidence type="ECO:0000313" key="2">
    <source>
        <dbReference type="EMBL" id="QFZ16487.1"/>
    </source>
</evidence>
<dbReference type="AlphaFoldDB" id="A0A5Q0GQZ4"/>
<dbReference type="PROSITE" id="PS51257">
    <property type="entry name" value="PROKAR_LIPOPROTEIN"/>
    <property type="match status" value="1"/>
</dbReference>
<protein>
    <submittedName>
        <fullName evidence="2">DUF2771 family protein</fullName>
    </submittedName>
</protein>
<reference evidence="3" key="1">
    <citation type="journal article" date="2021" name="Curr. Microbiol.">
        <title>Complete genome of nocamycin-producing strain Saccharothrix syringae NRRL B-16468 reveals the biosynthetic potential for secondary metabolites.</title>
        <authorList>
            <person name="Mo X."/>
            <person name="Yang S."/>
        </authorList>
    </citation>
    <scope>NUCLEOTIDE SEQUENCE [LARGE SCALE GENOMIC DNA]</scope>
    <source>
        <strain evidence="3">ATCC 51364 / DSM 43886 / JCM 6844 / KCTC 9398 / NBRC 14523 / NRRL B-16468 / INA 2240</strain>
    </source>
</reference>
<dbReference type="InterPro" id="IPR024495">
    <property type="entry name" value="DUF2771"/>
</dbReference>
<dbReference type="RefSeq" id="WP_051766216.1">
    <property type="nucleotide sequence ID" value="NZ_CP034550.1"/>
</dbReference>
<feature type="signal peptide" evidence="1">
    <location>
        <begin position="1"/>
        <end position="18"/>
    </location>
</feature>
<dbReference type="EMBL" id="CP034550">
    <property type="protein sequence ID" value="QFZ16487.1"/>
    <property type="molecule type" value="Genomic_DNA"/>
</dbReference>
<dbReference type="Proteomes" id="UP000325787">
    <property type="component" value="Chromosome"/>
</dbReference>
<keyword evidence="3" id="KW-1185">Reference proteome</keyword>
<evidence type="ECO:0000313" key="3">
    <source>
        <dbReference type="Proteomes" id="UP000325787"/>
    </source>
</evidence>